<dbReference type="Proteomes" id="UP000053327">
    <property type="component" value="Unassembled WGS sequence"/>
</dbReference>
<evidence type="ECO:0000256" key="1">
    <source>
        <dbReference type="SAM" id="Phobius"/>
    </source>
</evidence>
<dbReference type="OrthoDB" id="386682at2759"/>
<protein>
    <recommendedName>
        <fullName evidence="4">Variable surface protein</fullName>
    </recommendedName>
</protein>
<dbReference type="EMBL" id="KQ234804">
    <property type="protein sequence ID" value="KMZ87220.1"/>
    <property type="molecule type" value="Genomic_DNA"/>
</dbReference>
<evidence type="ECO:0008006" key="4">
    <source>
        <dbReference type="Google" id="ProtNLM"/>
    </source>
</evidence>
<dbReference type="InterPro" id="IPR008780">
    <property type="entry name" value="Plasmodium_Vir"/>
</dbReference>
<keyword evidence="1" id="KW-1133">Transmembrane helix</keyword>
<evidence type="ECO:0000313" key="2">
    <source>
        <dbReference type="EMBL" id="KMZ87220.1"/>
    </source>
</evidence>
<sequence>MEDILLFTYKFLLKNRKQDFMTIIIDFTFYTLYRFITYCSNNDYECKDINIPASLNNNNNNNIYLRNLYRKYIRNIKNIKNGNFSKIKNIDNGQNVEQLCIYLKYWIYDIIANNVRSDSDISTFFNTWNSEKNSLFSDNKCPCEIYKMDLKEINEIRKLYDYYMLYDTFEETKSINDKNYITEYCSYLKQFKEIYDNKKTSCVSADSDNYCKEFNNYIKENVKVSTLLSIDEYCEEENVNKLNDPKSVDPKKSDYSAASKKYGIFQVLDQYHKDKVKLIKATDDNNYNNICDIECASDRCIINHKEICEKYTKKFLSLFKPNNVENTFRNDYAKILNYLFNQELRNGQLEHNNKEYYEKIKEKCSSDIKLSELKDNISYIEDEEYKKLNILYRLYDNLRKIVIKPTDSSGTEISNSQNDIYNNFSKHTSDKTVCAKYCNEIIFLDKNNNEKIKAFCAKLATNLKQLDSINNVGNNHNDKCSNLKYWTYDQIFDIFRTENSYTNKSLIINKINQVIFRVNEELDLDKKCIFYVDAGYKDWVKERDLHYYFLNFDSLNTVKDVETENPKPCDYLKYINRLYKEHIKGCCTRYIKPDDYMENKCPSYFNCDKKYYPIDLMSKLKCKNIDHKESVEDIFNSITVDLNVIKYSIFMNSFNQIINITNDPFYLFVLAVFGLLGFFFIFFIFYKVTRDTTYIYVHILYVNYIIHFLKTFRIMKYMYYK</sequence>
<accession>A0A0J9SVV9</accession>
<keyword evidence="1" id="KW-0472">Membrane</keyword>
<name>A0A0J9SVV9_PLAV1</name>
<dbReference type="Pfam" id="PF05795">
    <property type="entry name" value="Plasmodium_Vir"/>
    <property type="match status" value="2"/>
</dbReference>
<gene>
    <name evidence="2" type="ORF">PVBG_04005</name>
</gene>
<dbReference type="AlphaFoldDB" id="A0A0J9SVV9"/>
<feature type="transmembrane region" description="Helical" evidence="1">
    <location>
        <begin position="693"/>
        <end position="712"/>
    </location>
</feature>
<proteinExistence type="predicted"/>
<organism evidence="2 3">
    <name type="scientific">Plasmodium vivax (strain Brazil I)</name>
    <dbReference type="NCBI Taxonomy" id="1033975"/>
    <lineage>
        <taxon>Eukaryota</taxon>
        <taxon>Sar</taxon>
        <taxon>Alveolata</taxon>
        <taxon>Apicomplexa</taxon>
        <taxon>Aconoidasida</taxon>
        <taxon>Haemosporida</taxon>
        <taxon>Plasmodiidae</taxon>
        <taxon>Plasmodium</taxon>
        <taxon>Plasmodium (Plasmodium)</taxon>
    </lineage>
</organism>
<feature type="transmembrane region" description="Helical" evidence="1">
    <location>
        <begin position="665"/>
        <end position="686"/>
    </location>
</feature>
<reference evidence="2 3" key="1">
    <citation type="submission" date="2011-08" db="EMBL/GenBank/DDBJ databases">
        <title>The Genome Sequence of Plasmodium vivax Brazil I.</title>
        <authorList>
            <consortium name="The Broad Institute Genome Sequencing Platform"/>
            <consortium name="The Broad Institute Genome Sequencing Center for Infectious Disease"/>
            <person name="Neafsey D."/>
            <person name="Carlton J."/>
            <person name="Barnwell J."/>
            <person name="Collins W."/>
            <person name="Escalante A."/>
            <person name="Mullikin J."/>
            <person name="Saul A."/>
            <person name="Guigo R."/>
            <person name="Camara F."/>
            <person name="Young S.K."/>
            <person name="Zeng Q."/>
            <person name="Gargeya S."/>
            <person name="Fitzgerald M."/>
            <person name="Haas B."/>
            <person name="Abouelleil A."/>
            <person name="Alvarado L."/>
            <person name="Arachchi H.M."/>
            <person name="Berlin A."/>
            <person name="Brown A."/>
            <person name="Chapman S.B."/>
            <person name="Chen Z."/>
            <person name="Dunbar C."/>
            <person name="Freedman E."/>
            <person name="Gearin G."/>
            <person name="Gellesch M."/>
            <person name="Goldberg J."/>
            <person name="Griggs A."/>
            <person name="Gujja S."/>
            <person name="Heiman D."/>
            <person name="Howarth C."/>
            <person name="Larson L."/>
            <person name="Lui A."/>
            <person name="MacDonald P.J.P."/>
            <person name="Montmayeur A."/>
            <person name="Murphy C."/>
            <person name="Neiman D."/>
            <person name="Pearson M."/>
            <person name="Priest M."/>
            <person name="Roberts A."/>
            <person name="Saif S."/>
            <person name="Shea T."/>
            <person name="Shenoy N."/>
            <person name="Sisk P."/>
            <person name="Stolte C."/>
            <person name="Sykes S."/>
            <person name="Wortman J."/>
            <person name="Nusbaum C."/>
            <person name="Birren B."/>
        </authorList>
    </citation>
    <scope>NUCLEOTIDE SEQUENCE [LARGE SCALE GENOMIC DNA]</scope>
    <source>
        <strain evidence="2 3">Brazil I</strain>
    </source>
</reference>
<evidence type="ECO:0000313" key="3">
    <source>
        <dbReference type="Proteomes" id="UP000053327"/>
    </source>
</evidence>
<keyword evidence="1" id="KW-0812">Transmembrane</keyword>